<dbReference type="InterPro" id="IPR011109">
    <property type="entry name" value="DNA_bind_recombinase_dom"/>
</dbReference>
<dbReference type="SMART" id="SM00857">
    <property type="entry name" value="Resolvase"/>
    <property type="match status" value="1"/>
</dbReference>
<dbReference type="InterPro" id="IPR036162">
    <property type="entry name" value="Resolvase-like_N_sf"/>
</dbReference>
<dbReference type="SUPFAM" id="SSF53041">
    <property type="entry name" value="Resolvase-like"/>
    <property type="match status" value="1"/>
</dbReference>
<dbReference type="InterPro" id="IPR050639">
    <property type="entry name" value="SSR_resolvase"/>
</dbReference>
<proteinExistence type="predicted"/>
<dbReference type="GO" id="GO:0003677">
    <property type="term" value="F:DNA binding"/>
    <property type="evidence" value="ECO:0007669"/>
    <property type="project" value="UniProtKB-KW"/>
</dbReference>
<evidence type="ECO:0000313" key="7">
    <source>
        <dbReference type="Proteomes" id="UP001331691"/>
    </source>
</evidence>
<keyword evidence="7" id="KW-1185">Reference proteome</keyword>
<keyword evidence="2" id="KW-0238">DNA-binding</keyword>
<comment type="caution">
    <text evidence="6">The sequence shown here is derived from an EMBL/GenBank/DDBJ whole genome shotgun (WGS) entry which is preliminary data.</text>
</comment>
<dbReference type="Gene3D" id="3.40.50.1390">
    <property type="entry name" value="Resolvase, N-terminal catalytic domain"/>
    <property type="match status" value="1"/>
</dbReference>
<dbReference type="Pfam" id="PF13408">
    <property type="entry name" value="Zn_ribbon_recom"/>
    <property type="match status" value="1"/>
</dbReference>
<dbReference type="Pfam" id="PF00239">
    <property type="entry name" value="Resolvase"/>
    <property type="match status" value="1"/>
</dbReference>
<name>A0AB35X4E5_9ENTR</name>
<evidence type="ECO:0000259" key="4">
    <source>
        <dbReference type="PROSITE" id="PS51736"/>
    </source>
</evidence>
<dbReference type="InterPro" id="IPR038109">
    <property type="entry name" value="DNA_bind_recomb_sf"/>
</dbReference>
<protein>
    <submittedName>
        <fullName evidence="6">Recombinase family protein</fullName>
    </submittedName>
</protein>
<evidence type="ECO:0000256" key="3">
    <source>
        <dbReference type="ARBA" id="ARBA00023172"/>
    </source>
</evidence>
<dbReference type="PANTHER" id="PTHR30461:SF2">
    <property type="entry name" value="SERINE RECOMBINASE PINE-RELATED"/>
    <property type="match status" value="1"/>
</dbReference>
<organism evidence="6 7">
    <name type="scientific">Kluyvera ascorbata</name>
    <dbReference type="NCBI Taxonomy" id="51288"/>
    <lineage>
        <taxon>Bacteria</taxon>
        <taxon>Pseudomonadati</taxon>
        <taxon>Pseudomonadota</taxon>
        <taxon>Gammaproteobacteria</taxon>
        <taxon>Enterobacterales</taxon>
        <taxon>Enterobacteriaceae</taxon>
        <taxon>Kluyvera</taxon>
    </lineage>
</organism>
<dbReference type="PROSITE" id="PS51736">
    <property type="entry name" value="RECOMBINASES_3"/>
    <property type="match status" value="1"/>
</dbReference>
<dbReference type="InterPro" id="IPR006118">
    <property type="entry name" value="Recombinase_CS"/>
</dbReference>
<evidence type="ECO:0000259" key="5">
    <source>
        <dbReference type="PROSITE" id="PS51737"/>
    </source>
</evidence>
<dbReference type="Proteomes" id="UP001331691">
    <property type="component" value="Unassembled WGS sequence"/>
</dbReference>
<dbReference type="GO" id="GO:0015074">
    <property type="term" value="P:DNA integration"/>
    <property type="evidence" value="ECO:0007669"/>
    <property type="project" value="UniProtKB-KW"/>
</dbReference>
<keyword evidence="3" id="KW-0233">DNA recombination</keyword>
<sequence>MLRPICYERVSSIQQVSEGGGLDDQRASIDEYISRKRDLFTAERVYIQDKGVSAFRNDNISPDSHLGQFLEGIRRKQYGKGDALIVMSLDRISRRSSWSEDTIRYIVDSGVEVHDITGNLVLNRDDPNSKLYMEIVQSRSHNESLLKSTRAIAAWDRKIKEAIKEGKVISNRMPLWLLNVDGKYAVNEEKVELIRSCFQMYANGMSTGEIVKHYKPKGVSLQMVTVSNWVRDRRLLGEHERYNGEIYRNVYPVVIDEELFLTANRMMDRVGLEKKKPREDLLLDPDVVKKIFRLFEEGVGTGAIVKQLESGWSTVNVLRVLRDKKVVTGKIIDNLTFERVNQKLSLNGVANRIRKDISIAQDDYITNLFPKILKCGCCDGNIAIHYNHIRTKYVICRTREEKKSCDAKSIQYIRIEKNILETVKNVDFEQLMKTEESNTSPVDALREELSSLRAEETAFIARIEERKKQGKRAGLSLSDGLTEIQDRIIEAENELIGLLDVKEIPKLDFNIEEVLDPLKVELRAKVRKEVRLVLKAIRYRVIGNAIFVHLDYFNDYLTHVLVINNKRGGGDILTEFIIEQRDNVRRYSTDSFGLTYKEGDELPVFSTPDSRPINFIEYVLLRDYIRVLEGEESVPLGWMNHNESFLFQS</sequence>
<dbReference type="RefSeq" id="WP_331388084.1">
    <property type="nucleotide sequence ID" value="NZ_JAZKKV010000001.1"/>
</dbReference>
<dbReference type="PANTHER" id="PTHR30461">
    <property type="entry name" value="DNA-INVERTASE FROM LAMBDOID PROPHAGE"/>
    <property type="match status" value="1"/>
</dbReference>
<evidence type="ECO:0000313" key="6">
    <source>
        <dbReference type="EMBL" id="MEE9654145.1"/>
    </source>
</evidence>
<dbReference type="AlphaFoldDB" id="A0AB35X4E5"/>
<dbReference type="InterPro" id="IPR006119">
    <property type="entry name" value="Resolv_N"/>
</dbReference>
<evidence type="ECO:0000256" key="2">
    <source>
        <dbReference type="ARBA" id="ARBA00023125"/>
    </source>
</evidence>
<evidence type="ECO:0000256" key="1">
    <source>
        <dbReference type="ARBA" id="ARBA00022908"/>
    </source>
</evidence>
<dbReference type="InterPro" id="IPR025827">
    <property type="entry name" value="Zn_ribbon_recom_dom"/>
</dbReference>
<feature type="domain" description="Resolvase/invertase-type recombinase catalytic" evidence="4">
    <location>
        <begin position="3"/>
        <end position="162"/>
    </location>
</feature>
<dbReference type="PROSITE" id="PS51737">
    <property type="entry name" value="RECOMBINASE_DNA_BIND"/>
    <property type="match status" value="1"/>
</dbReference>
<dbReference type="PROSITE" id="PS00398">
    <property type="entry name" value="RECOMBINASES_2"/>
    <property type="match status" value="1"/>
</dbReference>
<dbReference type="CDD" id="cd00338">
    <property type="entry name" value="Ser_Recombinase"/>
    <property type="match status" value="1"/>
</dbReference>
<dbReference type="GO" id="GO:0000150">
    <property type="term" value="F:DNA strand exchange activity"/>
    <property type="evidence" value="ECO:0007669"/>
    <property type="project" value="InterPro"/>
</dbReference>
<dbReference type="Gene3D" id="3.90.1750.20">
    <property type="entry name" value="Putative Large Serine Recombinase, Chain B, Domain 2"/>
    <property type="match status" value="1"/>
</dbReference>
<dbReference type="EMBL" id="JAZKKV010000001">
    <property type="protein sequence ID" value="MEE9654145.1"/>
    <property type="molecule type" value="Genomic_DNA"/>
</dbReference>
<keyword evidence="1" id="KW-0229">DNA integration</keyword>
<dbReference type="Pfam" id="PF07508">
    <property type="entry name" value="Recombinase"/>
    <property type="match status" value="1"/>
</dbReference>
<gene>
    <name evidence="6" type="ORF">V4836_08230</name>
</gene>
<reference evidence="6 7" key="1">
    <citation type="submission" date="2023-10" db="EMBL/GenBank/DDBJ databases">
        <title>Wastewater isolates of ESBL- and carbapenemase-producing Gram-negative bacteria from New Zealand.</title>
        <authorList>
            <person name="Straub C."/>
            <person name="Weaver L."/>
            <person name="Cornelius A."/>
            <person name="Mcgill E."/>
            <person name="Dyet K."/>
            <person name="White L."/>
            <person name="Pattis I."/>
        </authorList>
    </citation>
    <scope>NUCLEOTIDE SEQUENCE [LARGE SCALE GENOMIC DNA]</scope>
    <source>
        <strain evidence="6 7">ESBL09</strain>
    </source>
</reference>
<accession>A0AB35X4E5</accession>
<feature type="domain" description="Recombinase" evidence="5">
    <location>
        <begin position="174"/>
        <end position="273"/>
    </location>
</feature>